<dbReference type="InParanoid" id="D8RVG6"/>
<dbReference type="Proteomes" id="UP000001514">
    <property type="component" value="Unassembled WGS sequence"/>
</dbReference>
<dbReference type="KEGG" id="smo:SELMODRAFT_415237"/>
<dbReference type="EMBL" id="GL377591">
    <property type="protein sequence ID" value="EFJ23953.1"/>
    <property type="molecule type" value="Genomic_DNA"/>
</dbReference>
<accession>D8RVG6</accession>
<evidence type="ECO:0000313" key="2">
    <source>
        <dbReference type="EMBL" id="EFJ23953.1"/>
    </source>
</evidence>
<protein>
    <submittedName>
        <fullName evidence="2">Uncharacterized protein</fullName>
    </submittedName>
</protein>
<keyword evidence="3" id="KW-1185">Reference proteome</keyword>
<dbReference type="AlphaFoldDB" id="D8RVG6"/>
<proteinExistence type="predicted"/>
<evidence type="ECO:0000313" key="3">
    <source>
        <dbReference type="Proteomes" id="UP000001514"/>
    </source>
</evidence>
<reference evidence="2 3" key="1">
    <citation type="journal article" date="2011" name="Science">
        <title>The Selaginella genome identifies genetic changes associated with the evolution of vascular plants.</title>
        <authorList>
            <person name="Banks J.A."/>
            <person name="Nishiyama T."/>
            <person name="Hasebe M."/>
            <person name="Bowman J.L."/>
            <person name="Gribskov M."/>
            <person name="dePamphilis C."/>
            <person name="Albert V.A."/>
            <person name="Aono N."/>
            <person name="Aoyama T."/>
            <person name="Ambrose B.A."/>
            <person name="Ashton N.W."/>
            <person name="Axtell M.J."/>
            <person name="Barker E."/>
            <person name="Barker M.S."/>
            <person name="Bennetzen J.L."/>
            <person name="Bonawitz N.D."/>
            <person name="Chapple C."/>
            <person name="Cheng C."/>
            <person name="Correa L.G."/>
            <person name="Dacre M."/>
            <person name="DeBarry J."/>
            <person name="Dreyer I."/>
            <person name="Elias M."/>
            <person name="Engstrom E.M."/>
            <person name="Estelle M."/>
            <person name="Feng L."/>
            <person name="Finet C."/>
            <person name="Floyd S.K."/>
            <person name="Frommer W.B."/>
            <person name="Fujita T."/>
            <person name="Gramzow L."/>
            <person name="Gutensohn M."/>
            <person name="Harholt J."/>
            <person name="Hattori M."/>
            <person name="Heyl A."/>
            <person name="Hirai T."/>
            <person name="Hiwatashi Y."/>
            <person name="Ishikawa M."/>
            <person name="Iwata M."/>
            <person name="Karol K.G."/>
            <person name="Koehler B."/>
            <person name="Kolukisaoglu U."/>
            <person name="Kubo M."/>
            <person name="Kurata T."/>
            <person name="Lalonde S."/>
            <person name="Li K."/>
            <person name="Li Y."/>
            <person name="Litt A."/>
            <person name="Lyons E."/>
            <person name="Manning G."/>
            <person name="Maruyama T."/>
            <person name="Michael T.P."/>
            <person name="Mikami K."/>
            <person name="Miyazaki S."/>
            <person name="Morinaga S."/>
            <person name="Murata T."/>
            <person name="Mueller-Roeber B."/>
            <person name="Nelson D.R."/>
            <person name="Obara M."/>
            <person name="Oguri Y."/>
            <person name="Olmstead R.G."/>
            <person name="Onodera N."/>
            <person name="Petersen B.L."/>
            <person name="Pils B."/>
            <person name="Prigge M."/>
            <person name="Rensing S.A."/>
            <person name="Riano-Pachon D.M."/>
            <person name="Roberts A.W."/>
            <person name="Sato Y."/>
            <person name="Scheller H.V."/>
            <person name="Schulz B."/>
            <person name="Schulz C."/>
            <person name="Shakirov E.V."/>
            <person name="Shibagaki N."/>
            <person name="Shinohara N."/>
            <person name="Shippen D.E."/>
            <person name="Soerensen I."/>
            <person name="Sotooka R."/>
            <person name="Sugimoto N."/>
            <person name="Sugita M."/>
            <person name="Sumikawa N."/>
            <person name="Tanurdzic M."/>
            <person name="Theissen G."/>
            <person name="Ulvskov P."/>
            <person name="Wakazuki S."/>
            <person name="Weng J.K."/>
            <person name="Willats W.W."/>
            <person name="Wipf D."/>
            <person name="Wolf P.G."/>
            <person name="Yang L."/>
            <person name="Zimmer A.D."/>
            <person name="Zhu Q."/>
            <person name="Mitros T."/>
            <person name="Hellsten U."/>
            <person name="Loque D."/>
            <person name="Otillar R."/>
            <person name="Salamov A."/>
            <person name="Schmutz J."/>
            <person name="Shapiro H."/>
            <person name="Lindquist E."/>
            <person name="Lucas S."/>
            <person name="Rokhsar D."/>
            <person name="Grigoriev I.V."/>
        </authorList>
    </citation>
    <scope>NUCLEOTIDE SEQUENCE [LARGE SCALE GENOMIC DNA]</scope>
</reference>
<sequence>MTSDATPKLAHLGELQKGEQLGKRSHWDNEEKARKRSRHEATSRSRHPEEFSHVGACVGQDARAEARGIARCQCAAGVLDVAMKTMDWKLQEVVVDALSAKLEVKGQKFVVSRKELQGTKQVMKKLQQDLISFSGFFHHVERQGENFDQAGIEGSRQGFQHYLSKIKVKPQEMLALKPPEMIKLSVADYTLKLQLTSEIERFLEEENGRSTSELESAILEAKAFLGQVLKWYKNKLKENLEE</sequence>
<dbReference type="Gramene" id="EFJ23953">
    <property type="protein sequence ID" value="EFJ23953"/>
    <property type="gene ID" value="SELMODRAFT_415237"/>
</dbReference>
<name>D8RVG6_SELML</name>
<gene>
    <name evidence="2" type="ORF">SELMODRAFT_415237</name>
</gene>
<evidence type="ECO:0000256" key="1">
    <source>
        <dbReference type="SAM" id="MobiDB-lite"/>
    </source>
</evidence>
<feature type="compositionally biased region" description="Basic and acidic residues" evidence="1">
    <location>
        <begin position="14"/>
        <end position="51"/>
    </location>
</feature>
<dbReference type="HOGENOM" id="CLU_1148872_0_0_1"/>
<feature type="region of interest" description="Disordered" evidence="1">
    <location>
        <begin position="1"/>
        <end position="51"/>
    </location>
</feature>
<organism evidence="3">
    <name type="scientific">Selaginella moellendorffii</name>
    <name type="common">Spikemoss</name>
    <dbReference type="NCBI Taxonomy" id="88036"/>
    <lineage>
        <taxon>Eukaryota</taxon>
        <taxon>Viridiplantae</taxon>
        <taxon>Streptophyta</taxon>
        <taxon>Embryophyta</taxon>
        <taxon>Tracheophyta</taxon>
        <taxon>Lycopodiopsida</taxon>
        <taxon>Selaginellales</taxon>
        <taxon>Selaginellaceae</taxon>
        <taxon>Selaginella</taxon>
    </lineage>
</organism>